<dbReference type="EMBL" id="GEDC01011908">
    <property type="protein sequence ID" value="JAS25390.1"/>
    <property type="molecule type" value="Transcribed_RNA"/>
</dbReference>
<accession>A0A1B6CZ45</accession>
<sequence>MLLTLYYMAATWLQSWKLSGIRSKISQIRKHHGSLLLYKDATTSNNPECSSLHNGGIPLVKNLGLQSCSNRKEAKIGDLIWFVPNKFGLSLFPKQILDVSDWIGVPGKKTFLPLELTGTRTSSLSESNVLYFVVEADFNTIFSSSHTHHCQVEDFGIACAWKAGDFLSLLVESDEKHLANLTSSFLSNDISIGPGLEITLVQSVEIKGSPCFLLNADSIPNLHSSNFRNRHLTSVKNNWLNHISLLKSFTQAATQAAIKSEPTPVNGNWAAILMPGKQDNPELNIDQEINLNSKTKLLELVNTMEINSPIIEKYLIMKKASSTKESTISSPMVEDLPSVSKPKECSVSSPLEEDPPMQSMAKCVRETNLPKQISEDNDVSVSMTSLSPQMGSGEEVSMISSFDSLSRLSGDTLLATSPQSRTARLGGSSGGSLMSLRSMSTASKLSSAGKPPNILIFSESAVSVDSVKSALAKTLQRDRYTVYSLNLPDMLSAPWLHQSTLVIICGNVPAPLTPLLIQYLLHSGGALLCLCSDLLGTLLPMFHTAEVKPDQLVTFSYSKWNNVKMMHHIFCYQAPPTSAKFSSSEEQNSSGIPEEIEVMDIDNKAHSLSVKVLGVEETWHTPSLMVAQANSSGGK</sequence>
<dbReference type="AlphaFoldDB" id="A0A1B6CZ45"/>
<feature type="region of interest" description="Disordered" evidence="1">
    <location>
        <begin position="326"/>
        <end position="359"/>
    </location>
</feature>
<organism evidence="2">
    <name type="scientific">Clastoptera arizonana</name>
    <name type="common">Arizona spittle bug</name>
    <dbReference type="NCBI Taxonomy" id="38151"/>
    <lineage>
        <taxon>Eukaryota</taxon>
        <taxon>Metazoa</taxon>
        <taxon>Ecdysozoa</taxon>
        <taxon>Arthropoda</taxon>
        <taxon>Hexapoda</taxon>
        <taxon>Insecta</taxon>
        <taxon>Pterygota</taxon>
        <taxon>Neoptera</taxon>
        <taxon>Paraneoptera</taxon>
        <taxon>Hemiptera</taxon>
        <taxon>Auchenorrhyncha</taxon>
        <taxon>Cercopoidea</taxon>
        <taxon>Clastopteridae</taxon>
        <taxon>Clastoptera</taxon>
    </lineage>
</organism>
<evidence type="ECO:0000313" key="3">
    <source>
        <dbReference type="EMBL" id="JAS25390.1"/>
    </source>
</evidence>
<gene>
    <name evidence="2" type="ORF">g.28618</name>
    <name evidence="3" type="ORF">g.28619</name>
</gene>
<dbReference type="EMBL" id="GEDC01018640">
    <property type="protein sequence ID" value="JAS18658.1"/>
    <property type="molecule type" value="Transcribed_RNA"/>
</dbReference>
<evidence type="ECO:0000256" key="1">
    <source>
        <dbReference type="SAM" id="MobiDB-lite"/>
    </source>
</evidence>
<feature type="non-terminal residue" evidence="2">
    <location>
        <position position="635"/>
    </location>
</feature>
<name>A0A1B6CZ45_9HEMI</name>
<reference evidence="2" key="1">
    <citation type="submission" date="2015-12" db="EMBL/GenBank/DDBJ databases">
        <title>De novo transcriptome assembly of four potential Pierce s Disease insect vectors from Arizona vineyards.</title>
        <authorList>
            <person name="Tassone E.E."/>
        </authorList>
    </citation>
    <scope>NUCLEOTIDE SEQUENCE</scope>
</reference>
<evidence type="ECO:0008006" key="4">
    <source>
        <dbReference type="Google" id="ProtNLM"/>
    </source>
</evidence>
<evidence type="ECO:0000313" key="2">
    <source>
        <dbReference type="EMBL" id="JAS18658.1"/>
    </source>
</evidence>
<proteinExistence type="predicted"/>
<protein>
    <recommendedName>
        <fullName evidence="4">BPL/LPL catalytic domain-containing protein</fullName>
    </recommendedName>
</protein>